<dbReference type="PANTHER" id="PTHR34990:SF1">
    <property type="entry name" value="UDP-2,3-DIACYLGLUCOSAMINE HYDROLASE"/>
    <property type="match status" value="1"/>
</dbReference>
<evidence type="ECO:0000256" key="2">
    <source>
        <dbReference type="ARBA" id="ARBA00022516"/>
    </source>
</evidence>
<evidence type="ECO:0000259" key="11">
    <source>
        <dbReference type="Pfam" id="PF00149"/>
    </source>
</evidence>
<feature type="binding site" evidence="10">
    <location>
        <position position="40"/>
    </location>
    <ligand>
        <name>Mn(2+)</name>
        <dbReference type="ChEBI" id="CHEBI:29035"/>
        <label>2</label>
    </ligand>
</feature>
<comment type="caution">
    <text evidence="12">The sequence shown here is derived from an EMBL/GenBank/DDBJ whole genome shotgun (WGS) entry which is preliminary data.</text>
</comment>
<protein>
    <recommendedName>
        <fullName evidence="10">UDP-2,3-diacylglucosamine hydrolase</fullName>
        <ecNumber evidence="10">3.6.1.54</ecNumber>
    </recommendedName>
    <alternativeName>
        <fullName evidence="10">UDP-2,3-diacylglucosamine diphosphatase</fullName>
    </alternativeName>
</protein>
<sequence length="241" mass="27873">MTHYFISDLHLQADRPAMSEGFFDLLMRLEDAQSLYILGDFFEVWVGDDYTDPLVERIQSSLKVLADRGVKIFFMHGNRDFLMGNEFAHACGATMLDEGTVINVGNQSALLMHGDSLCTRDVAYMNMRQLFRHPQWQEQLLSKSLEERLAMGKQIRSESKSGQQMKADDIMDVTPEEVDKVMDEANVDRLIHGHTHRPDVHHWRHADTERERIVLGDWGDDHGWLIRWPDDGLPSLERFGF</sequence>
<feature type="binding site" evidence="10">
    <location>
        <position position="8"/>
    </location>
    <ligand>
        <name>Mn(2+)</name>
        <dbReference type="ChEBI" id="CHEBI:29035"/>
        <label>1</label>
    </ligand>
</feature>
<evidence type="ECO:0000256" key="5">
    <source>
        <dbReference type="ARBA" id="ARBA00022723"/>
    </source>
</evidence>
<comment type="similarity">
    <text evidence="10">Belongs to the LpxH family.</text>
</comment>
<keyword evidence="7 10" id="KW-0443">Lipid metabolism</keyword>
<feature type="binding site" evidence="10">
    <location>
        <begin position="78"/>
        <end position="79"/>
    </location>
    <ligand>
        <name>substrate</name>
    </ligand>
</feature>
<keyword evidence="13" id="KW-1185">Reference proteome</keyword>
<feature type="binding site" evidence="10">
    <location>
        <position position="113"/>
    </location>
    <ligand>
        <name>Mn(2+)</name>
        <dbReference type="ChEBI" id="CHEBI:29035"/>
        <label>2</label>
    </ligand>
</feature>
<dbReference type="Pfam" id="PF00149">
    <property type="entry name" value="Metallophos"/>
    <property type="match status" value="1"/>
</dbReference>
<evidence type="ECO:0000256" key="4">
    <source>
        <dbReference type="ARBA" id="ARBA00022556"/>
    </source>
</evidence>
<feature type="binding site" evidence="10">
    <location>
        <position position="159"/>
    </location>
    <ligand>
        <name>substrate</name>
    </ligand>
</feature>
<dbReference type="NCBIfam" id="NF003743">
    <property type="entry name" value="PRK05340.1"/>
    <property type="match status" value="1"/>
</dbReference>
<comment type="cofactor">
    <cofactor evidence="10">
        <name>Mn(2+)</name>
        <dbReference type="ChEBI" id="CHEBI:29035"/>
    </cofactor>
    <text evidence="10">Binds 2 Mn(2+) ions per subunit in a binuclear metal center.</text>
</comment>
<dbReference type="InterPro" id="IPR004843">
    <property type="entry name" value="Calcineurin-like_PHP"/>
</dbReference>
<feature type="domain" description="Calcineurin-like phosphoesterase" evidence="11">
    <location>
        <begin position="4"/>
        <end position="198"/>
    </location>
</feature>
<evidence type="ECO:0000256" key="9">
    <source>
        <dbReference type="ARBA" id="ARBA00023211"/>
    </source>
</evidence>
<dbReference type="CDD" id="cd07398">
    <property type="entry name" value="MPP_YbbF-LpxH"/>
    <property type="match status" value="1"/>
</dbReference>
<dbReference type="InterPro" id="IPR029052">
    <property type="entry name" value="Metallo-depent_PP-like"/>
</dbReference>
<keyword evidence="6 10" id="KW-0378">Hydrolase</keyword>
<evidence type="ECO:0000256" key="6">
    <source>
        <dbReference type="ARBA" id="ARBA00022801"/>
    </source>
</evidence>
<feature type="binding site" evidence="10">
    <location>
        <position position="121"/>
    </location>
    <ligand>
        <name>substrate</name>
    </ligand>
</feature>
<keyword evidence="1 10" id="KW-1003">Cell membrane</keyword>
<evidence type="ECO:0000256" key="10">
    <source>
        <dbReference type="HAMAP-Rule" id="MF_00575"/>
    </source>
</evidence>
<dbReference type="Gene3D" id="3.60.21.10">
    <property type="match status" value="1"/>
</dbReference>
<feature type="binding site" evidence="10">
    <location>
        <position position="196"/>
    </location>
    <ligand>
        <name>Mn(2+)</name>
        <dbReference type="ChEBI" id="CHEBI:29035"/>
        <label>1</label>
    </ligand>
</feature>
<gene>
    <name evidence="10 12" type="primary">lpxH</name>
    <name evidence="12" type="ORF">NBRC116585_15660</name>
</gene>
<dbReference type="NCBIfam" id="TIGR01854">
    <property type="entry name" value="lipid_A_lpxH"/>
    <property type="match status" value="1"/>
</dbReference>
<dbReference type="InterPro" id="IPR043461">
    <property type="entry name" value="LpxH-like"/>
</dbReference>
<dbReference type="HAMAP" id="MF_00575">
    <property type="entry name" value="LpxH"/>
    <property type="match status" value="1"/>
</dbReference>
<keyword evidence="2 10" id="KW-0444">Lipid biosynthesis</keyword>
<keyword evidence="8 10" id="KW-0472">Membrane</keyword>
<proteinExistence type="inferred from homology"/>
<dbReference type="EMBL" id="BAABWH010000004">
    <property type="protein sequence ID" value="GAA6145448.1"/>
    <property type="molecule type" value="Genomic_DNA"/>
</dbReference>
<dbReference type="Proteomes" id="UP001481413">
    <property type="component" value="Unassembled WGS sequence"/>
</dbReference>
<evidence type="ECO:0000256" key="8">
    <source>
        <dbReference type="ARBA" id="ARBA00023136"/>
    </source>
</evidence>
<keyword evidence="9 10" id="KW-0464">Manganese</keyword>
<dbReference type="InterPro" id="IPR010138">
    <property type="entry name" value="UDP-diacylglucosamine_Hdrlase"/>
</dbReference>
<feature type="binding site" evidence="10">
    <location>
        <position position="40"/>
    </location>
    <ligand>
        <name>Mn(2+)</name>
        <dbReference type="ChEBI" id="CHEBI:29035"/>
        <label>1</label>
    </ligand>
</feature>
<keyword evidence="4 10" id="KW-0441">Lipid A biosynthesis</keyword>
<dbReference type="SUPFAM" id="SSF56300">
    <property type="entry name" value="Metallo-dependent phosphatases"/>
    <property type="match status" value="1"/>
</dbReference>
<feature type="binding site" evidence="10">
    <location>
        <position position="194"/>
    </location>
    <ligand>
        <name>Mn(2+)</name>
        <dbReference type="ChEBI" id="CHEBI:29035"/>
        <label>2</label>
    </ligand>
</feature>
<comment type="subcellular location">
    <subcellularLocation>
        <location evidence="10">Cell inner membrane</location>
        <topology evidence="10">Peripheral membrane protein</topology>
        <orientation evidence="10">Cytoplasmic side</orientation>
    </subcellularLocation>
</comment>
<dbReference type="EC" id="3.6.1.54" evidence="10"/>
<dbReference type="RefSeq" id="WP_353294418.1">
    <property type="nucleotide sequence ID" value="NZ_BAABWH010000004.1"/>
</dbReference>
<evidence type="ECO:0000256" key="7">
    <source>
        <dbReference type="ARBA" id="ARBA00023098"/>
    </source>
</evidence>
<feature type="binding site" evidence="10">
    <location>
        <position position="166"/>
    </location>
    <ligand>
        <name>substrate</name>
    </ligand>
</feature>
<feature type="binding site" evidence="10">
    <location>
        <position position="78"/>
    </location>
    <ligand>
        <name>Mn(2+)</name>
        <dbReference type="ChEBI" id="CHEBI:29035"/>
        <label>2</label>
    </ligand>
</feature>
<comment type="pathway">
    <text evidence="10">Glycolipid biosynthesis; lipid IV(A) biosynthesis; lipid IV(A) from (3R)-3-hydroxytetradecanoyl-[acyl-carrier-protein] and UDP-N-acetyl-alpha-D-glucosamine: step 4/6.</text>
</comment>
<comment type="catalytic activity">
    <reaction evidence="10">
        <text>UDP-2-N,3-O-bis[(3R)-3-hydroxytetradecanoyl]-alpha-D-glucosamine + H2O = 2-N,3-O-bis[(3R)-3-hydroxytetradecanoyl]-alpha-D-glucosaminyl 1-phosphate + UMP + 2 H(+)</text>
        <dbReference type="Rhea" id="RHEA:25213"/>
        <dbReference type="ChEBI" id="CHEBI:15377"/>
        <dbReference type="ChEBI" id="CHEBI:15378"/>
        <dbReference type="ChEBI" id="CHEBI:57865"/>
        <dbReference type="ChEBI" id="CHEBI:57957"/>
        <dbReference type="ChEBI" id="CHEBI:78847"/>
        <dbReference type="EC" id="3.6.1.54"/>
    </reaction>
</comment>
<organism evidence="12 13">
    <name type="scientific">Thalassolituus maritimus</name>
    <dbReference type="NCBI Taxonomy" id="484498"/>
    <lineage>
        <taxon>Bacteria</taxon>
        <taxon>Pseudomonadati</taxon>
        <taxon>Pseudomonadota</taxon>
        <taxon>Gammaproteobacteria</taxon>
        <taxon>Oceanospirillales</taxon>
        <taxon>Oceanospirillaceae</taxon>
        <taxon>Thalassolituus</taxon>
    </lineage>
</organism>
<evidence type="ECO:0000256" key="1">
    <source>
        <dbReference type="ARBA" id="ARBA00022475"/>
    </source>
</evidence>
<keyword evidence="3 10" id="KW-0997">Cell inner membrane</keyword>
<reference evidence="12 13" key="1">
    <citation type="submission" date="2024-04" db="EMBL/GenBank/DDBJ databases">
        <title>Draft genome sequence of Thalassolituus maritimus NBRC 116585.</title>
        <authorList>
            <person name="Miyakawa T."/>
            <person name="Kusuya Y."/>
            <person name="Miura T."/>
        </authorList>
    </citation>
    <scope>NUCLEOTIDE SEQUENCE [LARGE SCALE GENOMIC DNA]</scope>
    <source>
        <strain evidence="12 13">5NW40-0001</strain>
    </source>
</reference>
<keyword evidence="5 10" id="KW-0479">Metal-binding</keyword>
<feature type="binding site" evidence="10">
    <location>
        <position position="163"/>
    </location>
    <ligand>
        <name>substrate</name>
    </ligand>
</feature>
<evidence type="ECO:0000256" key="3">
    <source>
        <dbReference type="ARBA" id="ARBA00022519"/>
    </source>
</evidence>
<dbReference type="PANTHER" id="PTHR34990">
    <property type="entry name" value="UDP-2,3-DIACYLGLUCOSAMINE HYDROLASE-RELATED"/>
    <property type="match status" value="1"/>
</dbReference>
<comment type="function">
    <text evidence="10">Hydrolyzes the pyrophosphate bond of UDP-2,3-diacylglucosamine to yield 2,3-diacylglucosamine 1-phosphate (lipid X) and UMP by catalyzing the attack of water at the alpha-P atom. Involved in the biosynthesis of lipid A, a phosphorylated glycolipid that anchors the lipopolysaccharide to the outer membrane of the cell.</text>
</comment>
<feature type="binding site" evidence="10">
    <location>
        <position position="194"/>
    </location>
    <ligand>
        <name>substrate</name>
    </ligand>
</feature>
<feature type="binding site" evidence="10">
    <location>
        <position position="10"/>
    </location>
    <ligand>
        <name>Mn(2+)</name>
        <dbReference type="ChEBI" id="CHEBI:29035"/>
        <label>1</label>
    </ligand>
</feature>
<evidence type="ECO:0000313" key="13">
    <source>
        <dbReference type="Proteomes" id="UP001481413"/>
    </source>
</evidence>
<name>A0ABP9ZZ82_9GAMM</name>
<evidence type="ECO:0000313" key="12">
    <source>
        <dbReference type="EMBL" id="GAA6145448.1"/>
    </source>
</evidence>
<accession>A0ABP9ZZ82</accession>